<protein>
    <submittedName>
        <fullName evidence="9">NADH-quinone oxidoreductase subunit L</fullName>
    </submittedName>
</protein>
<dbReference type="InterPro" id="IPR001750">
    <property type="entry name" value="ND/Mrp_TM"/>
</dbReference>
<dbReference type="PANTHER" id="PTHR42829">
    <property type="entry name" value="NADH-UBIQUINONE OXIDOREDUCTASE CHAIN 5"/>
    <property type="match status" value="1"/>
</dbReference>
<feature type="transmembrane region" description="Helical" evidence="6">
    <location>
        <begin position="294"/>
        <end position="316"/>
    </location>
</feature>
<dbReference type="OrthoDB" id="9807568at2"/>
<dbReference type="RefSeq" id="WP_093327355.1">
    <property type="nucleotide sequence ID" value="NZ_FOAF01000005.1"/>
</dbReference>
<dbReference type="AlphaFoldDB" id="A0A1H7U947"/>
<feature type="transmembrane region" description="Helical" evidence="6">
    <location>
        <begin position="661"/>
        <end position="680"/>
    </location>
</feature>
<feature type="transmembrane region" description="Helical" evidence="6">
    <location>
        <begin position="229"/>
        <end position="246"/>
    </location>
</feature>
<name>A0A1H7U947_OLID1</name>
<dbReference type="PRINTS" id="PR01434">
    <property type="entry name" value="NADHDHGNASE5"/>
</dbReference>
<gene>
    <name evidence="9" type="ORF">SAMN05661044_03784</name>
</gene>
<feature type="transmembrane region" description="Helical" evidence="6">
    <location>
        <begin position="6"/>
        <end position="27"/>
    </location>
</feature>
<dbReference type="GO" id="GO:0003954">
    <property type="term" value="F:NADH dehydrogenase activity"/>
    <property type="evidence" value="ECO:0007669"/>
    <property type="project" value="TreeGrafter"/>
</dbReference>
<feature type="transmembrane region" description="Helical" evidence="6">
    <location>
        <begin position="143"/>
        <end position="163"/>
    </location>
</feature>
<evidence type="ECO:0000259" key="8">
    <source>
        <dbReference type="Pfam" id="PF00662"/>
    </source>
</evidence>
<feature type="transmembrane region" description="Helical" evidence="6">
    <location>
        <begin position="323"/>
        <end position="341"/>
    </location>
</feature>
<dbReference type="GO" id="GO:0015990">
    <property type="term" value="P:electron transport coupled proton transport"/>
    <property type="evidence" value="ECO:0007669"/>
    <property type="project" value="TreeGrafter"/>
</dbReference>
<keyword evidence="4 6" id="KW-0472">Membrane</keyword>
<accession>A0A1H7U947</accession>
<dbReference type="GO" id="GO:0016020">
    <property type="term" value="C:membrane"/>
    <property type="evidence" value="ECO:0007669"/>
    <property type="project" value="UniProtKB-SubCell"/>
</dbReference>
<keyword evidence="3 6" id="KW-1133">Transmembrane helix</keyword>
<feature type="transmembrane region" description="Helical" evidence="6">
    <location>
        <begin position="88"/>
        <end position="108"/>
    </location>
</feature>
<feature type="domain" description="NADH-Ubiquinone oxidoreductase (complex I) chain 5 N-terminal" evidence="8">
    <location>
        <begin position="71"/>
        <end position="120"/>
    </location>
</feature>
<feature type="transmembrane region" description="Helical" evidence="6">
    <location>
        <begin position="347"/>
        <end position="369"/>
    </location>
</feature>
<proteinExistence type="predicted"/>
<dbReference type="Proteomes" id="UP000199421">
    <property type="component" value="Unassembled WGS sequence"/>
</dbReference>
<dbReference type="Pfam" id="PF00662">
    <property type="entry name" value="Proton_antipo_N"/>
    <property type="match status" value="1"/>
</dbReference>
<evidence type="ECO:0000256" key="1">
    <source>
        <dbReference type="ARBA" id="ARBA00004127"/>
    </source>
</evidence>
<dbReference type="InterPro" id="IPR018393">
    <property type="entry name" value="NADHpl_OxRdtase_5_subgr"/>
</dbReference>
<feature type="transmembrane region" description="Helical" evidence="6">
    <location>
        <begin position="490"/>
        <end position="514"/>
    </location>
</feature>
<dbReference type="PANTHER" id="PTHR42829:SF2">
    <property type="entry name" value="NADH-UBIQUINONE OXIDOREDUCTASE CHAIN 5"/>
    <property type="match status" value="1"/>
</dbReference>
<dbReference type="GO" id="GO:0042773">
    <property type="term" value="P:ATP synthesis coupled electron transport"/>
    <property type="evidence" value="ECO:0007669"/>
    <property type="project" value="InterPro"/>
</dbReference>
<evidence type="ECO:0000313" key="10">
    <source>
        <dbReference type="Proteomes" id="UP000199421"/>
    </source>
</evidence>
<feature type="transmembrane region" description="Helical" evidence="6">
    <location>
        <begin position="267"/>
        <end position="288"/>
    </location>
</feature>
<dbReference type="EMBL" id="FOAF01000005">
    <property type="protein sequence ID" value="SEL93359.1"/>
    <property type="molecule type" value="Genomic_DNA"/>
</dbReference>
<evidence type="ECO:0000256" key="2">
    <source>
        <dbReference type="ARBA" id="ARBA00022692"/>
    </source>
</evidence>
<dbReference type="InterPro" id="IPR001516">
    <property type="entry name" value="Proton_antipo_N"/>
</dbReference>
<dbReference type="Pfam" id="PF00361">
    <property type="entry name" value="Proton_antipo_M"/>
    <property type="match status" value="1"/>
</dbReference>
<feature type="transmembrane region" description="Helical" evidence="6">
    <location>
        <begin position="441"/>
        <end position="469"/>
    </location>
</feature>
<dbReference type="STRING" id="407022.SAMN05661044_03784"/>
<dbReference type="GO" id="GO:0008137">
    <property type="term" value="F:NADH dehydrogenase (ubiquinone) activity"/>
    <property type="evidence" value="ECO:0007669"/>
    <property type="project" value="InterPro"/>
</dbReference>
<dbReference type="InterPro" id="IPR003945">
    <property type="entry name" value="NU5C-like"/>
</dbReference>
<keyword evidence="2 5" id="KW-0812">Transmembrane</keyword>
<keyword evidence="10" id="KW-1185">Reference proteome</keyword>
<sequence length="683" mass="76443">MGDSTYISLPILIALLALFAPLCSFFISVIGGKSIKSGLPATLMISISLVAAIFLFVNIWDREAVYQQISWFTIGEQEFKVGLVLNNLSVLMLLLVCTIALPVHIYSICYMRGDRGIHRYWMYLSLFCFAMLGLVLADNLLLMYIGWELVGFASYLLIGFWFTKEAAIKANKKAFLINRIGDLGFLIGIAIVYSQFRTLDLLTLFGDNGVVKQAINDGVTWGFSGREMPAAWLSIAGIAFFLGAMAKSAQFPFHIWLPDAMEGPTAVSSLIHAATMVAAGVFMLVRISPLFDDVVLMLISAVGAFTAFMSATIALTQRDIKKILAFSTISQLGFMMVAIGIGQFGTAIFHLVTHAFFKCLLFLAAGAIIHEMHHLKGISGLDFDTQDINNMGGLRKFMPKTFCLTLVAALALAGLPLSAGYLSKDAILIYSFEWAELHQGIWIILPLSLLLTSALTAFYIARFVFKIFFGEFQLKRIFTKNLHLHEAPKWMLYPMFFLGICSLFPLFSYNPFLFEDVWVLKGFDITESLQRVNIYHTVVPAAVNGLSIVVIFVAWRWYARLKYPIRLSSGFLYRFSVSQWYVDLAYNHLVVKSILLISKFLYGVDRQLVDGTVDKLGKITLTLSSIAAWLDRYLIDGLVNGAGKWSFAIGNFLRGSRNGKVQHYMLSMFLIFLIVLLFCLKFF</sequence>
<evidence type="ECO:0000256" key="6">
    <source>
        <dbReference type="SAM" id="Phobius"/>
    </source>
</evidence>
<feature type="domain" description="NADH:quinone oxidoreductase/Mrp antiporter transmembrane" evidence="7">
    <location>
        <begin position="137"/>
        <end position="436"/>
    </location>
</feature>
<organism evidence="9 10">
    <name type="scientific">Olivibacter domesticus</name>
    <name type="common">Pseudosphingobacterium domesticum</name>
    <dbReference type="NCBI Taxonomy" id="407022"/>
    <lineage>
        <taxon>Bacteria</taxon>
        <taxon>Pseudomonadati</taxon>
        <taxon>Bacteroidota</taxon>
        <taxon>Sphingobacteriia</taxon>
        <taxon>Sphingobacteriales</taxon>
        <taxon>Sphingobacteriaceae</taxon>
        <taxon>Olivibacter</taxon>
    </lineage>
</organism>
<comment type="subcellular location">
    <subcellularLocation>
        <location evidence="1">Endomembrane system</location>
        <topology evidence="1">Multi-pass membrane protein</topology>
    </subcellularLocation>
    <subcellularLocation>
        <location evidence="5">Membrane</location>
        <topology evidence="5">Multi-pass membrane protein</topology>
    </subcellularLocation>
</comment>
<evidence type="ECO:0000313" key="9">
    <source>
        <dbReference type="EMBL" id="SEL93359.1"/>
    </source>
</evidence>
<feature type="transmembrane region" description="Helical" evidence="6">
    <location>
        <begin position="39"/>
        <end position="60"/>
    </location>
</feature>
<dbReference type="PRINTS" id="PR01435">
    <property type="entry name" value="NPOXDRDTASE5"/>
</dbReference>
<dbReference type="Gene3D" id="1.20.5.2700">
    <property type="match status" value="2"/>
</dbReference>
<reference evidence="10" key="1">
    <citation type="submission" date="2016-10" db="EMBL/GenBank/DDBJ databases">
        <authorList>
            <person name="Varghese N."/>
            <person name="Submissions S."/>
        </authorList>
    </citation>
    <scope>NUCLEOTIDE SEQUENCE [LARGE SCALE GENOMIC DNA]</scope>
    <source>
        <strain evidence="10">DSM 18733</strain>
    </source>
</reference>
<feature type="transmembrane region" description="Helical" evidence="6">
    <location>
        <begin position="175"/>
        <end position="196"/>
    </location>
</feature>
<feature type="transmembrane region" description="Helical" evidence="6">
    <location>
        <begin position="120"/>
        <end position="137"/>
    </location>
</feature>
<dbReference type="NCBIfam" id="TIGR01974">
    <property type="entry name" value="NDH_I_L"/>
    <property type="match status" value="1"/>
</dbReference>
<evidence type="ECO:0000256" key="5">
    <source>
        <dbReference type="RuleBase" id="RU000320"/>
    </source>
</evidence>
<evidence type="ECO:0000256" key="4">
    <source>
        <dbReference type="ARBA" id="ARBA00023136"/>
    </source>
</evidence>
<evidence type="ECO:0000256" key="3">
    <source>
        <dbReference type="ARBA" id="ARBA00022989"/>
    </source>
</evidence>
<evidence type="ECO:0000259" key="7">
    <source>
        <dbReference type="Pfam" id="PF00361"/>
    </source>
</evidence>
<dbReference type="GO" id="GO:0012505">
    <property type="term" value="C:endomembrane system"/>
    <property type="evidence" value="ECO:0007669"/>
    <property type="project" value="UniProtKB-SubCell"/>
</dbReference>
<dbReference type="NCBIfam" id="NF005141">
    <property type="entry name" value="PRK06590.1"/>
    <property type="match status" value="1"/>
</dbReference>
<feature type="transmembrane region" description="Helical" evidence="6">
    <location>
        <begin position="534"/>
        <end position="559"/>
    </location>
</feature>
<feature type="transmembrane region" description="Helical" evidence="6">
    <location>
        <begin position="401"/>
        <end position="421"/>
    </location>
</feature>